<keyword evidence="2" id="KW-0560">Oxidoreductase</keyword>
<dbReference type="Gene3D" id="3.40.50.720">
    <property type="entry name" value="NAD(P)-binding Rossmann-like Domain"/>
    <property type="match status" value="1"/>
</dbReference>
<dbReference type="AlphaFoldDB" id="A0A0D1Y7I1"/>
<dbReference type="PANTHER" id="PTHR47706:SF9">
    <property type="entry name" value="NMRA-LIKE DOMAIN-CONTAINING PROTEIN-RELATED"/>
    <property type="match status" value="1"/>
</dbReference>
<proteinExistence type="predicted"/>
<reference evidence="5 6" key="1">
    <citation type="submission" date="2015-01" db="EMBL/GenBank/DDBJ databases">
        <title>The Genome Sequence of Exophiala sideris CBS121828.</title>
        <authorList>
            <consortium name="The Broad Institute Genomics Platform"/>
            <person name="Cuomo C."/>
            <person name="de Hoog S."/>
            <person name="Gorbushina A."/>
            <person name="Stielow B."/>
            <person name="Teixiera M."/>
            <person name="Abouelleil A."/>
            <person name="Chapman S.B."/>
            <person name="Priest M."/>
            <person name="Young S.K."/>
            <person name="Wortman J."/>
            <person name="Nusbaum C."/>
            <person name="Birren B."/>
        </authorList>
    </citation>
    <scope>NUCLEOTIDE SEQUENCE [LARGE SCALE GENOMIC DNA]</scope>
    <source>
        <strain evidence="5 6">CBS 121828</strain>
    </source>
</reference>
<dbReference type="CDD" id="cd05259">
    <property type="entry name" value="PCBER_SDR_a"/>
    <property type="match status" value="1"/>
</dbReference>
<evidence type="ECO:0000313" key="6">
    <source>
        <dbReference type="Proteomes" id="UP000053599"/>
    </source>
</evidence>
<evidence type="ECO:0000313" key="5">
    <source>
        <dbReference type="EMBL" id="KIV78827.1"/>
    </source>
</evidence>
<feature type="domain" description="NmrA-like" evidence="4">
    <location>
        <begin position="11"/>
        <end position="234"/>
    </location>
</feature>
<dbReference type="InterPro" id="IPR008030">
    <property type="entry name" value="NmrA-like"/>
</dbReference>
<keyword evidence="3" id="KW-0472">Membrane</keyword>
<dbReference type="InterPro" id="IPR036291">
    <property type="entry name" value="NAD(P)-bd_dom_sf"/>
</dbReference>
<accession>A0A0D1Y7I1</accession>
<organism evidence="5 6">
    <name type="scientific">Exophiala sideris</name>
    <dbReference type="NCBI Taxonomy" id="1016849"/>
    <lineage>
        <taxon>Eukaryota</taxon>
        <taxon>Fungi</taxon>
        <taxon>Dikarya</taxon>
        <taxon>Ascomycota</taxon>
        <taxon>Pezizomycotina</taxon>
        <taxon>Eurotiomycetes</taxon>
        <taxon>Chaetothyriomycetidae</taxon>
        <taxon>Chaetothyriales</taxon>
        <taxon>Herpotrichiellaceae</taxon>
        <taxon>Exophiala</taxon>
    </lineage>
</organism>
<dbReference type="InterPro" id="IPR051609">
    <property type="entry name" value="NmrA/Isoflavone_reductase-like"/>
</dbReference>
<sequence length="308" mass="33296">MVKMSATQPLKKVVLIGASGNLGSIILSALLHEKAFEVTVVTRESGSASFPPDLSVVRTAYTESELVRAFAGHDAVICAVGATGFLDQKVFIDAAIKAGVKRFIPSEFSSNTQSEAVRRLVPVFEPKKMVLDYLKGEESSGLTWTGLATGILFDWAFQVGFLGFDRVTKKAEIWDDGNVAFSASIQEDFGKAIIGILTHPAETANQYLYVSSVTTTQRAILDVIQFQTGQGWTVQHFKTDEEIARGRALVAKGDFTGMFALVKASAWGTVPGIRTNYPVDEKLANGVIGLPAERSIDEVMRNVLKSVA</sequence>
<gene>
    <name evidence="5" type="ORF">PV11_06437</name>
</gene>
<dbReference type="PANTHER" id="PTHR47706">
    <property type="entry name" value="NMRA-LIKE FAMILY PROTEIN"/>
    <property type="match status" value="1"/>
</dbReference>
<feature type="transmembrane region" description="Helical" evidence="3">
    <location>
        <begin position="12"/>
        <end position="31"/>
    </location>
</feature>
<keyword evidence="1" id="KW-0521">NADP</keyword>
<keyword evidence="3" id="KW-1133">Transmembrane helix</keyword>
<evidence type="ECO:0000256" key="2">
    <source>
        <dbReference type="ARBA" id="ARBA00023002"/>
    </source>
</evidence>
<dbReference type="GO" id="GO:0016491">
    <property type="term" value="F:oxidoreductase activity"/>
    <property type="evidence" value="ECO:0007669"/>
    <property type="project" value="UniProtKB-KW"/>
</dbReference>
<dbReference type="InterPro" id="IPR045312">
    <property type="entry name" value="PCBER-like"/>
</dbReference>
<dbReference type="STRING" id="1016849.A0A0D1Y7I1"/>
<dbReference type="HOGENOM" id="CLU_044876_3_3_1"/>
<keyword evidence="3" id="KW-0812">Transmembrane</keyword>
<dbReference type="Proteomes" id="UP000053599">
    <property type="component" value="Unassembled WGS sequence"/>
</dbReference>
<evidence type="ECO:0000256" key="3">
    <source>
        <dbReference type="SAM" id="Phobius"/>
    </source>
</evidence>
<evidence type="ECO:0000256" key="1">
    <source>
        <dbReference type="ARBA" id="ARBA00022857"/>
    </source>
</evidence>
<protein>
    <recommendedName>
        <fullName evidence="4">NmrA-like domain-containing protein</fullName>
    </recommendedName>
</protein>
<dbReference type="OrthoDB" id="9974981at2759"/>
<dbReference type="EMBL" id="KN846953">
    <property type="protein sequence ID" value="KIV78827.1"/>
    <property type="molecule type" value="Genomic_DNA"/>
</dbReference>
<dbReference type="SUPFAM" id="SSF51735">
    <property type="entry name" value="NAD(P)-binding Rossmann-fold domains"/>
    <property type="match status" value="1"/>
</dbReference>
<evidence type="ECO:0000259" key="4">
    <source>
        <dbReference type="Pfam" id="PF05368"/>
    </source>
</evidence>
<dbReference type="Gene3D" id="3.90.25.10">
    <property type="entry name" value="UDP-galactose 4-epimerase, domain 1"/>
    <property type="match status" value="1"/>
</dbReference>
<dbReference type="Pfam" id="PF05368">
    <property type="entry name" value="NmrA"/>
    <property type="match status" value="1"/>
</dbReference>
<name>A0A0D1Y7I1_9EURO</name>